<sequence>MRLPALLLLTFRLWFVPRDTLAILVGLCETGVNPEAPTCVEMYVHLGAVEYPERGQMSMSARALGRLLLSSRSSNERLLPSEWPISKRFRGSAVVAAGSSSPGVAPSSHCDGQSGSFHFWLC</sequence>
<proteinExistence type="predicted"/>
<evidence type="ECO:0008006" key="4">
    <source>
        <dbReference type="Google" id="ProtNLM"/>
    </source>
</evidence>
<protein>
    <recommendedName>
        <fullName evidence="4">Secreted protein</fullName>
    </recommendedName>
</protein>
<dbReference type="Proteomes" id="UP000708148">
    <property type="component" value="Unassembled WGS sequence"/>
</dbReference>
<feature type="signal peptide" evidence="1">
    <location>
        <begin position="1"/>
        <end position="22"/>
    </location>
</feature>
<gene>
    <name evidence="2" type="ORF">OSTQU699_LOCUS3409</name>
</gene>
<keyword evidence="3" id="KW-1185">Reference proteome</keyword>
<reference evidence="2" key="1">
    <citation type="submission" date="2020-12" db="EMBL/GenBank/DDBJ databases">
        <authorList>
            <person name="Iha C."/>
        </authorList>
    </citation>
    <scope>NUCLEOTIDE SEQUENCE</scope>
</reference>
<dbReference type="AlphaFoldDB" id="A0A8S1ISY5"/>
<name>A0A8S1ISY5_9CHLO</name>
<dbReference type="EMBL" id="CAJHUC010000747">
    <property type="protein sequence ID" value="CAD7698048.1"/>
    <property type="molecule type" value="Genomic_DNA"/>
</dbReference>
<comment type="caution">
    <text evidence="2">The sequence shown here is derived from an EMBL/GenBank/DDBJ whole genome shotgun (WGS) entry which is preliminary data.</text>
</comment>
<evidence type="ECO:0000313" key="2">
    <source>
        <dbReference type="EMBL" id="CAD7698048.1"/>
    </source>
</evidence>
<accession>A0A8S1ISY5</accession>
<evidence type="ECO:0000256" key="1">
    <source>
        <dbReference type="SAM" id="SignalP"/>
    </source>
</evidence>
<feature type="chain" id="PRO_5035827048" description="Secreted protein" evidence="1">
    <location>
        <begin position="23"/>
        <end position="122"/>
    </location>
</feature>
<evidence type="ECO:0000313" key="3">
    <source>
        <dbReference type="Proteomes" id="UP000708148"/>
    </source>
</evidence>
<organism evidence="2 3">
    <name type="scientific">Ostreobium quekettii</name>
    <dbReference type="NCBI Taxonomy" id="121088"/>
    <lineage>
        <taxon>Eukaryota</taxon>
        <taxon>Viridiplantae</taxon>
        <taxon>Chlorophyta</taxon>
        <taxon>core chlorophytes</taxon>
        <taxon>Ulvophyceae</taxon>
        <taxon>TCBD clade</taxon>
        <taxon>Bryopsidales</taxon>
        <taxon>Ostreobineae</taxon>
        <taxon>Ostreobiaceae</taxon>
        <taxon>Ostreobium</taxon>
    </lineage>
</organism>
<keyword evidence="1" id="KW-0732">Signal</keyword>
<dbReference type="OrthoDB" id="48571at2759"/>